<organism evidence="1">
    <name type="scientific">marine sediment metagenome</name>
    <dbReference type="NCBI Taxonomy" id="412755"/>
    <lineage>
        <taxon>unclassified sequences</taxon>
        <taxon>metagenomes</taxon>
        <taxon>ecological metagenomes</taxon>
    </lineage>
</organism>
<comment type="caution">
    <text evidence="1">The sequence shown here is derived from an EMBL/GenBank/DDBJ whole genome shotgun (WGS) entry which is preliminary data.</text>
</comment>
<proteinExistence type="predicted"/>
<reference evidence="1" key="1">
    <citation type="journal article" date="2015" name="Nature">
        <title>Complex archaea that bridge the gap between prokaryotes and eukaryotes.</title>
        <authorList>
            <person name="Spang A."/>
            <person name="Saw J.H."/>
            <person name="Jorgensen S.L."/>
            <person name="Zaremba-Niedzwiedzka K."/>
            <person name="Martijn J."/>
            <person name="Lind A.E."/>
            <person name="van Eijk R."/>
            <person name="Schleper C."/>
            <person name="Guy L."/>
            <person name="Ettema T.J."/>
        </authorList>
    </citation>
    <scope>NUCLEOTIDE SEQUENCE</scope>
</reference>
<gene>
    <name evidence="1" type="ORF">LCGC14_2543710</name>
</gene>
<sequence>MVSKYSEYKPISNRLKVYNISKFVKSNFNTIYFFLKSFFIIAKINRKDKLSVIKIHSFYHDLITPLMLHLIFKIPLLIKPPSDFTTQQRELFFSEQFSLFSKMAYYGWMKFFRTFISKRKKRS</sequence>
<accession>A0A0F9DI03</accession>
<dbReference type="AlphaFoldDB" id="A0A0F9DI03"/>
<name>A0A0F9DI03_9ZZZZ</name>
<evidence type="ECO:0000313" key="1">
    <source>
        <dbReference type="EMBL" id="KKL11643.1"/>
    </source>
</evidence>
<protein>
    <submittedName>
        <fullName evidence="1">Uncharacterized protein</fullName>
    </submittedName>
</protein>
<dbReference type="EMBL" id="LAZR01041566">
    <property type="protein sequence ID" value="KKL11643.1"/>
    <property type="molecule type" value="Genomic_DNA"/>
</dbReference>